<evidence type="ECO:0000259" key="4">
    <source>
        <dbReference type="Pfam" id="PF01420"/>
    </source>
</evidence>
<organism evidence="5 6">
    <name type="scientific">Rhodococcus erythropolis</name>
    <name type="common">Arthrobacter picolinophilus</name>
    <dbReference type="NCBI Taxonomy" id="1833"/>
    <lineage>
        <taxon>Bacteria</taxon>
        <taxon>Bacillati</taxon>
        <taxon>Actinomycetota</taxon>
        <taxon>Actinomycetes</taxon>
        <taxon>Mycobacteriales</taxon>
        <taxon>Nocardiaceae</taxon>
        <taxon>Rhodococcus</taxon>
        <taxon>Rhodococcus erythropolis group</taxon>
    </lineage>
</organism>
<evidence type="ECO:0000256" key="3">
    <source>
        <dbReference type="ARBA" id="ARBA00023125"/>
    </source>
</evidence>
<dbReference type="REBASE" id="397423">
    <property type="entry name" value="S.RerKB1ORF6217P"/>
</dbReference>
<dbReference type="PANTHER" id="PTHR30408">
    <property type="entry name" value="TYPE-1 RESTRICTION ENZYME ECOKI SPECIFICITY PROTEIN"/>
    <property type="match status" value="1"/>
</dbReference>
<dbReference type="InterPro" id="IPR000055">
    <property type="entry name" value="Restrct_endonuc_typeI_TRD"/>
</dbReference>
<proteinExistence type="inferred from homology"/>
<gene>
    <name evidence="5" type="ORF">G9444_6216</name>
</gene>
<dbReference type="Pfam" id="PF01420">
    <property type="entry name" value="Methylase_S"/>
    <property type="match status" value="1"/>
</dbReference>
<keyword evidence="3" id="KW-0238">DNA-binding</keyword>
<evidence type="ECO:0000256" key="2">
    <source>
        <dbReference type="ARBA" id="ARBA00022747"/>
    </source>
</evidence>
<keyword evidence="2" id="KW-0680">Restriction system</keyword>
<name>A0A6G9D2P5_RHOER</name>
<dbReference type="GO" id="GO:0003677">
    <property type="term" value="F:DNA binding"/>
    <property type="evidence" value="ECO:0007669"/>
    <property type="project" value="UniProtKB-KW"/>
</dbReference>
<reference evidence="5 6" key="1">
    <citation type="submission" date="2020-03" db="EMBL/GenBank/DDBJ databases">
        <title>Screen low temperature-resistant strains for efficient degradation of petroleum hydrocarbons under the low temperature.</title>
        <authorList>
            <person name="Wang Y."/>
            <person name="Chen J."/>
        </authorList>
    </citation>
    <scope>NUCLEOTIDE SEQUENCE [LARGE SCALE GENOMIC DNA]</scope>
    <source>
        <strain evidence="5 6">KB1</strain>
    </source>
</reference>
<accession>A0A6G9D2P5</accession>
<evidence type="ECO:0000313" key="5">
    <source>
        <dbReference type="EMBL" id="QIP43459.1"/>
    </source>
</evidence>
<dbReference type="GO" id="GO:0009307">
    <property type="term" value="P:DNA restriction-modification system"/>
    <property type="evidence" value="ECO:0007669"/>
    <property type="project" value="UniProtKB-KW"/>
</dbReference>
<dbReference type="InterPro" id="IPR044946">
    <property type="entry name" value="Restrct_endonuc_typeI_TRD_sf"/>
</dbReference>
<dbReference type="AlphaFoldDB" id="A0A6G9D2P5"/>
<dbReference type="SUPFAM" id="SSF116734">
    <property type="entry name" value="DNA methylase specificity domain"/>
    <property type="match status" value="2"/>
</dbReference>
<feature type="domain" description="Type I restriction modification DNA specificity" evidence="4">
    <location>
        <begin position="5"/>
        <end position="102"/>
    </location>
</feature>
<sequence>MTGRYGTLGQVFYVTEDFWPLNTALYVRDFKGNDPRYVAALLRSMDLAQYDGAAAVPGLNRNQLHTVRVRVPAVPVQRALADVVQAFDDLIENNRRRVEVLEEMARAIYREWFVKFRYPGHSDVSMVDSALGQFPKGWVLAHASKIITVNPRIKLDRTVEHPFIAMGDLDVKSMGCRPSQVRSGGSGTKFEQGDTLFARITPCLENGKTGLVQTLEEGEVGLGSTEFIVLRGQDVGPAFTYCLAREDSFRKHAIASMSGASGRQRVRTECFDSYLLAVPPRNLADKFETMMEPLFSQAAVLMDGVGSLQALRDVLLPKLVTGQIDVSSLDLDALLGKKVA</sequence>
<evidence type="ECO:0000313" key="6">
    <source>
        <dbReference type="Proteomes" id="UP000502345"/>
    </source>
</evidence>
<dbReference type="CDD" id="cd17260">
    <property type="entry name" value="RMtype1_S_EcoEI-TRD1-CR1_like"/>
    <property type="match status" value="1"/>
</dbReference>
<protein>
    <recommendedName>
        <fullName evidence="4">Type I restriction modification DNA specificity domain-containing protein</fullName>
    </recommendedName>
</protein>
<dbReference type="PANTHER" id="PTHR30408:SF13">
    <property type="entry name" value="TYPE I RESTRICTION ENZYME HINDI SPECIFICITY SUBUNIT"/>
    <property type="match status" value="1"/>
</dbReference>
<dbReference type="InterPro" id="IPR052021">
    <property type="entry name" value="Type-I_RS_S_subunit"/>
</dbReference>
<comment type="similarity">
    <text evidence="1">Belongs to the type-I restriction system S methylase family.</text>
</comment>
<dbReference type="EMBL" id="CP050124">
    <property type="protein sequence ID" value="QIP43459.1"/>
    <property type="molecule type" value="Genomic_DNA"/>
</dbReference>
<dbReference type="Gene3D" id="3.90.220.20">
    <property type="entry name" value="DNA methylase specificity domains"/>
    <property type="match status" value="2"/>
</dbReference>
<dbReference type="Proteomes" id="UP000502345">
    <property type="component" value="Chromosome"/>
</dbReference>
<evidence type="ECO:0000256" key="1">
    <source>
        <dbReference type="ARBA" id="ARBA00010923"/>
    </source>
</evidence>